<comment type="caution">
    <text evidence="1">The sequence shown here is derived from an EMBL/GenBank/DDBJ whole genome shotgun (WGS) entry which is preliminary data.</text>
</comment>
<dbReference type="EMBL" id="BTSY01000006">
    <property type="protein sequence ID" value="GMT34225.1"/>
    <property type="molecule type" value="Genomic_DNA"/>
</dbReference>
<dbReference type="Proteomes" id="UP001432322">
    <property type="component" value="Unassembled WGS sequence"/>
</dbReference>
<keyword evidence="2" id="KW-1185">Reference proteome</keyword>
<organism evidence="1 2">
    <name type="scientific">Pristionchus fissidentatus</name>
    <dbReference type="NCBI Taxonomy" id="1538716"/>
    <lineage>
        <taxon>Eukaryota</taxon>
        <taxon>Metazoa</taxon>
        <taxon>Ecdysozoa</taxon>
        <taxon>Nematoda</taxon>
        <taxon>Chromadorea</taxon>
        <taxon>Rhabditida</taxon>
        <taxon>Rhabditina</taxon>
        <taxon>Diplogasteromorpha</taxon>
        <taxon>Diplogasteroidea</taxon>
        <taxon>Neodiplogasteridae</taxon>
        <taxon>Pristionchus</taxon>
    </lineage>
</organism>
<dbReference type="AlphaFoldDB" id="A0AAV5WUD0"/>
<accession>A0AAV5WUD0</accession>
<feature type="non-terminal residue" evidence="1">
    <location>
        <position position="1"/>
    </location>
</feature>
<sequence>TRYLSSLVPLRIDAWLSLIFESGATLNNSDDEEAHTHCSLYNDLTKFSLILIPTLCFPCSFRYSRHYDPIHIGTACLKIGSTVLLVTKELLSLHSDFFST</sequence>
<name>A0AAV5WUD0_9BILA</name>
<feature type="non-terminal residue" evidence="1">
    <location>
        <position position="100"/>
    </location>
</feature>
<evidence type="ECO:0000313" key="2">
    <source>
        <dbReference type="Proteomes" id="UP001432322"/>
    </source>
</evidence>
<evidence type="ECO:0000313" key="1">
    <source>
        <dbReference type="EMBL" id="GMT34225.1"/>
    </source>
</evidence>
<reference evidence="1" key="1">
    <citation type="submission" date="2023-10" db="EMBL/GenBank/DDBJ databases">
        <title>Genome assembly of Pristionchus species.</title>
        <authorList>
            <person name="Yoshida K."/>
            <person name="Sommer R.J."/>
        </authorList>
    </citation>
    <scope>NUCLEOTIDE SEQUENCE</scope>
    <source>
        <strain evidence="1">RS5133</strain>
    </source>
</reference>
<proteinExistence type="predicted"/>
<protein>
    <submittedName>
        <fullName evidence="1">Uncharacterized protein</fullName>
    </submittedName>
</protein>
<gene>
    <name evidence="1" type="ORF">PFISCL1PPCAC_25522</name>
</gene>